<evidence type="ECO:0000313" key="2">
    <source>
        <dbReference type="Proteomes" id="UP000543598"/>
    </source>
</evidence>
<evidence type="ECO:0000313" key="1">
    <source>
        <dbReference type="EMBL" id="NNH03065.1"/>
    </source>
</evidence>
<dbReference type="EMBL" id="JABEMB010000003">
    <property type="protein sequence ID" value="NNH03065.1"/>
    <property type="molecule type" value="Genomic_DNA"/>
</dbReference>
<reference evidence="1 2" key="1">
    <citation type="submission" date="2020-05" db="EMBL/GenBank/DDBJ databases">
        <title>MicrobeNet Type strains.</title>
        <authorList>
            <person name="Nicholson A.C."/>
        </authorList>
    </citation>
    <scope>NUCLEOTIDE SEQUENCE [LARGE SCALE GENOMIC DNA]</scope>
    <source>
        <strain evidence="1 2">JCM 14282</strain>
    </source>
</reference>
<dbReference type="RefSeq" id="WP_167034747.1">
    <property type="nucleotide sequence ID" value="NZ_BAAANA010000002.1"/>
</dbReference>
<proteinExistence type="predicted"/>
<dbReference type="Proteomes" id="UP000543598">
    <property type="component" value="Unassembled WGS sequence"/>
</dbReference>
<organism evidence="1 2">
    <name type="scientific">Microbacterium ulmi</name>
    <dbReference type="NCBI Taxonomy" id="179095"/>
    <lineage>
        <taxon>Bacteria</taxon>
        <taxon>Bacillati</taxon>
        <taxon>Actinomycetota</taxon>
        <taxon>Actinomycetes</taxon>
        <taxon>Micrococcales</taxon>
        <taxon>Microbacteriaceae</taxon>
        <taxon>Microbacterium</taxon>
    </lineage>
</organism>
<comment type="caution">
    <text evidence="1">The sequence shown here is derived from an EMBL/GenBank/DDBJ whole genome shotgun (WGS) entry which is preliminary data.</text>
</comment>
<name>A0A7Y2LYG2_9MICO</name>
<gene>
    <name evidence="1" type="ORF">HLA99_04245</name>
</gene>
<keyword evidence="2" id="KW-1185">Reference proteome</keyword>
<sequence>MPLSEPVRSEAVVYARQDLPGDIDWHVHYFGFVSDIDLRRRIGQEFYAARYLYKLWEGLRISEHWALQAQVQLQVQQYASIYEALIHHLLFTEAADEPEVRRLFEYRTLVERPLPGHVMDKIRNLDAADAGAIVGAVQATRRTQESKIRFDSKVAAAVALGMIDGDMGSEIAGFYTARNYIHIHAELRQNDLDWQVSFARDAYRRLHPFKSQVTSWLEGRGRGLAV</sequence>
<dbReference type="AlphaFoldDB" id="A0A7Y2LYG2"/>
<accession>A0A7Y2LYG2</accession>
<protein>
    <submittedName>
        <fullName evidence="1">Uncharacterized protein</fullName>
    </submittedName>
</protein>